<dbReference type="Gene3D" id="3.40.50.1820">
    <property type="entry name" value="alpha/beta hydrolase"/>
    <property type="match status" value="1"/>
</dbReference>
<accession>A0A368BNR6</accession>
<protein>
    <recommendedName>
        <fullName evidence="3">Alpha/beta hydrolase</fullName>
    </recommendedName>
</protein>
<reference evidence="1 2" key="1">
    <citation type="journal article" date="2018" name="Microbiome">
        <title>Fine metagenomic profile of the Mediterranean stratified and mixed water columns revealed by assembly and recruitment.</title>
        <authorList>
            <person name="Haro-Moreno J.M."/>
            <person name="Lopez-Perez M."/>
            <person name="De La Torre J.R."/>
            <person name="Picazo A."/>
            <person name="Camacho A."/>
            <person name="Rodriguez-Valera F."/>
        </authorList>
    </citation>
    <scope>NUCLEOTIDE SEQUENCE [LARGE SCALE GENOMIC DNA]</scope>
    <source>
        <strain evidence="1">MED-G84</strain>
    </source>
</reference>
<dbReference type="EMBL" id="QOPC01000007">
    <property type="protein sequence ID" value="RCL38891.1"/>
    <property type="molecule type" value="Genomic_DNA"/>
</dbReference>
<proteinExistence type="predicted"/>
<name>A0A368BNR6_9GAMM</name>
<dbReference type="InterPro" id="IPR029058">
    <property type="entry name" value="AB_hydrolase_fold"/>
</dbReference>
<organism evidence="1 2">
    <name type="scientific">SAR86 cluster bacterium</name>
    <dbReference type="NCBI Taxonomy" id="2030880"/>
    <lineage>
        <taxon>Bacteria</taxon>
        <taxon>Pseudomonadati</taxon>
        <taxon>Pseudomonadota</taxon>
        <taxon>Gammaproteobacteria</taxon>
        <taxon>SAR86 cluster</taxon>
    </lineage>
</organism>
<dbReference type="SUPFAM" id="SSF53474">
    <property type="entry name" value="alpha/beta-Hydrolases"/>
    <property type="match status" value="1"/>
</dbReference>
<gene>
    <name evidence="1" type="ORF">DBW98_01870</name>
</gene>
<dbReference type="Proteomes" id="UP000253032">
    <property type="component" value="Unassembled WGS sequence"/>
</dbReference>
<comment type="caution">
    <text evidence="1">The sequence shown here is derived from an EMBL/GenBank/DDBJ whole genome shotgun (WGS) entry which is preliminary data.</text>
</comment>
<evidence type="ECO:0000313" key="1">
    <source>
        <dbReference type="EMBL" id="RCL38891.1"/>
    </source>
</evidence>
<evidence type="ECO:0008006" key="3">
    <source>
        <dbReference type="Google" id="ProtNLM"/>
    </source>
</evidence>
<evidence type="ECO:0000313" key="2">
    <source>
        <dbReference type="Proteomes" id="UP000253032"/>
    </source>
</evidence>
<dbReference type="AlphaFoldDB" id="A0A368BNR6"/>
<sequence length="281" mass="32498">MTFKFFLFFISLICFELTGREIKEVTFSYWNKPDIDIFYSVPETVNANTKILFLLHGGSRTAEKYINDWLPIANDRNVVLIAPRFSAELFPEYAYLMMSTKNGKLLKDQSKYLNNSLGLLFDFFRFKLKLSTSTYRLYGHSGGSHFIQRYLLLSQETNIEKAAMANAGFYTFVDDQISYPFGIKNMNVSNERIEWFLRLKGGVFLGDADNDPKHQSLPTMRKAKKQGKHRLERGTNFFNHLIKLGVVSNLPFRWRYQIVDGVGHENAGMSLAVSEFLLEDL</sequence>